<evidence type="ECO:0000313" key="2">
    <source>
        <dbReference type="EMBL" id="OAN50058.1"/>
    </source>
</evidence>
<protein>
    <submittedName>
        <fullName evidence="2">Polyphosphate kinase</fullName>
    </submittedName>
</protein>
<name>A0A178MPL5_9PROT</name>
<keyword evidence="2" id="KW-0808">Transferase</keyword>
<gene>
    <name evidence="2" type="ORF">A6A05_02270</name>
</gene>
<organism evidence="2 3">
    <name type="scientific">Magnetospirillum moscoviense</name>
    <dbReference type="NCBI Taxonomy" id="1437059"/>
    <lineage>
        <taxon>Bacteria</taxon>
        <taxon>Pseudomonadati</taxon>
        <taxon>Pseudomonadota</taxon>
        <taxon>Alphaproteobacteria</taxon>
        <taxon>Rhodospirillales</taxon>
        <taxon>Rhodospirillaceae</taxon>
        <taxon>Magnetospirillum</taxon>
    </lineage>
</organism>
<dbReference type="STRING" id="1437059.A6A05_02270"/>
<dbReference type="GO" id="GO:0006797">
    <property type="term" value="P:polyphosphate metabolic process"/>
    <property type="evidence" value="ECO:0007669"/>
    <property type="project" value="InterPro"/>
</dbReference>
<feature type="domain" description="Polyphosphate kinase-2-related" evidence="1">
    <location>
        <begin position="280"/>
        <end position="503"/>
    </location>
</feature>
<dbReference type="InterPro" id="IPR027417">
    <property type="entry name" value="P-loop_NTPase"/>
</dbReference>
<dbReference type="GO" id="GO:0016301">
    <property type="term" value="F:kinase activity"/>
    <property type="evidence" value="ECO:0007669"/>
    <property type="project" value="UniProtKB-KW"/>
</dbReference>
<proteinExistence type="predicted"/>
<dbReference type="OrthoDB" id="9775224at2"/>
<reference evidence="2 3" key="1">
    <citation type="submission" date="2016-04" db="EMBL/GenBank/DDBJ databases">
        <title>Draft genome sequence of freshwater magnetotactic bacteria Magnetospirillum marisnigri SP-1 and Magnetospirillum moscoviense BB-1.</title>
        <authorList>
            <person name="Koziaeva V."/>
            <person name="Dziuba M.V."/>
            <person name="Ivanov T.M."/>
            <person name="Kuznetsov B."/>
            <person name="Grouzdev D.S."/>
        </authorList>
    </citation>
    <scope>NUCLEOTIDE SEQUENCE [LARGE SCALE GENOMIC DNA]</scope>
    <source>
        <strain evidence="2 3">BB-1</strain>
    </source>
</reference>
<dbReference type="AlphaFoldDB" id="A0A178MPL5"/>
<dbReference type="Proteomes" id="UP000078543">
    <property type="component" value="Unassembled WGS sequence"/>
</dbReference>
<dbReference type="PANTHER" id="PTHR34383:SF3">
    <property type="entry name" value="POLYPHOSPHATE:AMP PHOSPHOTRANSFERASE"/>
    <property type="match status" value="1"/>
</dbReference>
<dbReference type="SUPFAM" id="SSF52540">
    <property type="entry name" value="P-loop containing nucleoside triphosphate hydrolases"/>
    <property type="match status" value="2"/>
</dbReference>
<dbReference type="RefSeq" id="WP_068500825.1">
    <property type="nucleotide sequence ID" value="NZ_LWQU01000141.1"/>
</dbReference>
<accession>A0A178MPL5</accession>
<evidence type="ECO:0000259" key="1">
    <source>
        <dbReference type="Pfam" id="PF03976"/>
    </source>
</evidence>
<dbReference type="NCBIfam" id="TIGR03708">
    <property type="entry name" value="poly_P_AMP_trns"/>
    <property type="match status" value="1"/>
</dbReference>
<dbReference type="InterPro" id="IPR022489">
    <property type="entry name" value="PolyP_AMP_Tfrase"/>
</dbReference>
<dbReference type="GO" id="GO:0043751">
    <property type="term" value="F:polyphosphate:AMP phosphotransferase activity"/>
    <property type="evidence" value="ECO:0007669"/>
    <property type="project" value="InterPro"/>
</dbReference>
<evidence type="ECO:0000313" key="3">
    <source>
        <dbReference type="Proteomes" id="UP000078543"/>
    </source>
</evidence>
<dbReference type="PANTHER" id="PTHR34383">
    <property type="entry name" value="POLYPHOSPHATE:AMP PHOSPHOTRANSFERASE-RELATED"/>
    <property type="match status" value="1"/>
</dbReference>
<dbReference type="InterPro" id="IPR022488">
    <property type="entry name" value="PPK2-related"/>
</dbReference>
<keyword evidence="2" id="KW-0418">Kinase</keyword>
<sequence>MFEAAELGRKISREEFDAMAPVLRTELLDLQQRLREADFPVIIVFGGVDGAGKNETANLLNEWMDPRWIVTRAYGRPSDEEADRPEYWRYWRDLPPKGKIGMFLSSWYHRPLLDRVHGVISVPEMDEMLERIVHFEKALADEGALIIKFWMHLSEKAQKKRLKKLEDDPLTAWQVTEVDWQHFKMYDKFVGTAERLIRHTSKGHAQWHLVEGADPRYRSAVVLNTLKEAILKHFDEREAVKKVAAELKKPAKSKKIEKPKALASQPSILSSLDMTQTVEGEEYNRQIQEQRGRLSQLYRKAKERGVSTVLVFEGWDAAGKGGTIRRMTNALNARDYQVIPIAAPTEEERAQHYLWRFWRHLSRAGRVTIFDRSWYGRVLVERVEGFCTEEAWRRAYGEINDFEEQIVEAGHVLCKFWLHITAEEQLARFNQRSEIEYKKWKLTDEDWRNREKWDVYEAAVNDMVEKTSTGLAPWTLVEANSKSLARVKVLRTVCDSLEAALRKKRG</sequence>
<keyword evidence="3" id="KW-1185">Reference proteome</keyword>
<dbReference type="Gene3D" id="3.40.50.300">
    <property type="entry name" value="P-loop containing nucleotide triphosphate hydrolases"/>
    <property type="match status" value="2"/>
</dbReference>
<feature type="domain" description="Polyphosphate kinase-2-related" evidence="1">
    <location>
        <begin position="12"/>
        <end position="231"/>
    </location>
</feature>
<dbReference type="Pfam" id="PF03976">
    <property type="entry name" value="PPK2"/>
    <property type="match status" value="2"/>
</dbReference>
<comment type="caution">
    <text evidence="2">The sequence shown here is derived from an EMBL/GenBank/DDBJ whole genome shotgun (WGS) entry which is preliminary data.</text>
</comment>
<dbReference type="EMBL" id="LWQU01000141">
    <property type="protein sequence ID" value="OAN50058.1"/>
    <property type="molecule type" value="Genomic_DNA"/>
</dbReference>